<name>A0ABS5CEM6_9BACL</name>
<dbReference type="Pfam" id="PF08282">
    <property type="entry name" value="Hydrolase_3"/>
    <property type="match status" value="1"/>
</dbReference>
<reference evidence="1 2" key="1">
    <citation type="submission" date="2021-04" db="EMBL/GenBank/DDBJ databases">
        <title>Paenibacillus sp. DLE-14 whole genome sequence.</title>
        <authorList>
            <person name="Ham Y.J."/>
        </authorList>
    </citation>
    <scope>NUCLEOTIDE SEQUENCE [LARGE SCALE GENOMIC DNA]</scope>
    <source>
        <strain evidence="1 2">DLE-14</strain>
    </source>
</reference>
<organism evidence="1 2">
    <name type="scientific">Paenibacillus lignilyticus</name>
    <dbReference type="NCBI Taxonomy" id="1172615"/>
    <lineage>
        <taxon>Bacteria</taxon>
        <taxon>Bacillati</taxon>
        <taxon>Bacillota</taxon>
        <taxon>Bacilli</taxon>
        <taxon>Bacillales</taxon>
        <taxon>Paenibacillaceae</taxon>
        <taxon>Paenibacillus</taxon>
    </lineage>
</organism>
<dbReference type="NCBIfam" id="TIGR01484">
    <property type="entry name" value="HAD-SF-IIB"/>
    <property type="match status" value="1"/>
</dbReference>
<dbReference type="RefSeq" id="WP_210658862.1">
    <property type="nucleotide sequence ID" value="NZ_JAGKSP010000005.1"/>
</dbReference>
<proteinExistence type="predicted"/>
<dbReference type="InterPro" id="IPR036412">
    <property type="entry name" value="HAD-like_sf"/>
</dbReference>
<dbReference type="InterPro" id="IPR006379">
    <property type="entry name" value="HAD-SF_hydro_IIB"/>
</dbReference>
<evidence type="ECO:0000313" key="1">
    <source>
        <dbReference type="EMBL" id="MBP3963965.1"/>
    </source>
</evidence>
<protein>
    <submittedName>
        <fullName evidence="1">HAD family hydrolase</fullName>
    </submittedName>
</protein>
<keyword evidence="1" id="KW-0378">Hydrolase</keyword>
<dbReference type="PROSITE" id="PS01228">
    <property type="entry name" value="COF_1"/>
    <property type="match status" value="1"/>
</dbReference>
<evidence type="ECO:0000313" key="2">
    <source>
        <dbReference type="Proteomes" id="UP000673394"/>
    </source>
</evidence>
<dbReference type="Gene3D" id="3.30.1240.10">
    <property type="match status" value="1"/>
</dbReference>
<dbReference type="EMBL" id="JAGKSP010000005">
    <property type="protein sequence ID" value="MBP3963965.1"/>
    <property type="molecule type" value="Genomic_DNA"/>
</dbReference>
<comment type="caution">
    <text evidence="1">The sequence shown here is derived from an EMBL/GenBank/DDBJ whole genome shotgun (WGS) entry which is preliminary data.</text>
</comment>
<dbReference type="Proteomes" id="UP000673394">
    <property type="component" value="Unassembled WGS sequence"/>
</dbReference>
<gene>
    <name evidence="1" type="ORF">I8J30_14710</name>
</gene>
<dbReference type="Gene3D" id="3.40.50.1000">
    <property type="entry name" value="HAD superfamily/HAD-like"/>
    <property type="match status" value="1"/>
</dbReference>
<dbReference type="InterPro" id="IPR023214">
    <property type="entry name" value="HAD_sf"/>
</dbReference>
<keyword evidence="2" id="KW-1185">Reference proteome</keyword>
<dbReference type="GO" id="GO:0016787">
    <property type="term" value="F:hydrolase activity"/>
    <property type="evidence" value="ECO:0007669"/>
    <property type="project" value="UniProtKB-KW"/>
</dbReference>
<dbReference type="PANTHER" id="PTHR10000:SF8">
    <property type="entry name" value="HAD SUPERFAMILY HYDROLASE-LIKE, TYPE 3"/>
    <property type="match status" value="1"/>
</dbReference>
<dbReference type="SUPFAM" id="SSF56784">
    <property type="entry name" value="HAD-like"/>
    <property type="match status" value="1"/>
</dbReference>
<sequence length="292" mass="32734">MLPIGRLELKVLNLFMSDLDGTLLNSNQTLSDYTISVVNRLIAAGHHFSIATARSIDSAEKIIAPLQLTLPIVLFNGVFIYDPVRRVNIVSNYLANDIAAHIVAKYEKNHLSPIVYAVNTQGENKVYYKGITNRGEEDYIGGRVASGDQRFTRVSDFAMVAHEDIISINVIAAKEELDAMHDYFGREMQGLECHYSEDIYSNYYWLELTNAKATKRTGIEIVKQAVGADRLVCFGDQLNDVSMFELAEEKYAVANGHPILREMATRVIESNDNNGVATFLEKFLEEKDNDQG</sequence>
<dbReference type="PANTHER" id="PTHR10000">
    <property type="entry name" value="PHOSPHOSERINE PHOSPHATASE"/>
    <property type="match status" value="1"/>
</dbReference>
<accession>A0ABS5CEM6</accession>